<keyword evidence="7" id="KW-0663">Pyridoxal phosphate</keyword>
<evidence type="ECO:0000256" key="1">
    <source>
        <dbReference type="ARBA" id="ARBA00003469"/>
    </source>
</evidence>
<sequence length="380" mass="40008">MAKNKVFSKVSSAGALLTLFAMVLAGCGGNSGNSSSSSSSSAASPTAIASAPASAESDWAARKASNEKAGKVRYMTGFYFGASPPDLEVVVADELGYFKDLGIDVEIQGGLDSEGMKFLAADKIQIASAGAPSLVIQSVASGAGIKGIATFGAKGNNALMVMADSGITKPQDLVGKTIGYHGALPPNYVAMFKNEGIDPASVKGVSVGYDPSVLSSGKVAALTVYKSNEPHIMESKGFKVNLIDPGDYGAKTSFGVIVANDEFAKEHPDTVTDFLRAVAKAHEWALANSEQALDMLKKRSQSGYDLASETNRWTVESKIVKDAQDPKHGVGWQTDTQWQNEIDMLKNAGVLTKTLAVTDVMDNQYLNSIYDGTNLIWPNK</sequence>
<dbReference type="GO" id="GO:0046872">
    <property type="term" value="F:metal ion binding"/>
    <property type="evidence" value="ECO:0007669"/>
    <property type="project" value="UniProtKB-KW"/>
</dbReference>
<dbReference type="AlphaFoldDB" id="A0A850EQ29"/>
<keyword evidence="9" id="KW-0408">Iron</keyword>
<evidence type="ECO:0000256" key="7">
    <source>
        <dbReference type="ARBA" id="ARBA00022898"/>
    </source>
</evidence>
<evidence type="ECO:0000256" key="4">
    <source>
        <dbReference type="ARBA" id="ARBA00011738"/>
    </source>
</evidence>
<evidence type="ECO:0000256" key="10">
    <source>
        <dbReference type="ARBA" id="ARBA00033171"/>
    </source>
</evidence>
<dbReference type="EMBL" id="JABWCS010000211">
    <property type="protein sequence ID" value="NUU61840.1"/>
    <property type="molecule type" value="Genomic_DNA"/>
</dbReference>
<evidence type="ECO:0000256" key="6">
    <source>
        <dbReference type="ARBA" id="ARBA00022723"/>
    </source>
</evidence>
<comment type="similarity">
    <text evidence="3">Belongs to the NMT1/THI5 family.</text>
</comment>
<comment type="catalytic activity">
    <reaction evidence="11">
        <text>N(6)-(pyridoxal phosphate)-L-lysyl-[4-amino-5-hydroxymethyl-2-methylpyrimidine phosphate synthase] + L-histidyl-[4-amino-5-hydroxymethyl-2-methylpyrimidine phosphate synthase] + 2 Fe(3+) + 4 H2O = L-lysyl-[4-amino-5-hydroxymethyl-2-methylpyrimidine phosphate synthase] + (2S)-2-amino-5-hydroxy-4-oxopentanoyl-[4-amino-5-hydroxymethyl-2-methylpyrimidine phosphate synthase] + 4-amino-2-methyl-5-(phosphooxymethyl)pyrimidine + 3-oxopropanoate + 2 Fe(2+) + 2 H(+)</text>
        <dbReference type="Rhea" id="RHEA:65756"/>
        <dbReference type="Rhea" id="RHEA-COMP:16892"/>
        <dbReference type="Rhea" id="RHEA-COMP:16893"/>
        <dbReference type="Rhea" id="RHEA-COMP:16894"/>
        <dbReference type="Rhea" id="RHEA-COMP:16895"/>
        <dbReference type="ChEBI" id="CHEBI:15377"/>
        <dbReference type="ChEBI" id="CHEBI:15378"/>
        <dbReference type="ChEBI" id="CHEBI:29033"/>
        <dbReference type="ChEBI" id="CHEBI:29034"/>
        <dbReference type="ChEBI" id="CHEBI:29969"/>
        <dbReference type="ChEBI" id="CHEBI:29979"/>
        <dbReference type="ChEBI" id="CHEBI:33190"/>
        <dbReference type="ChEBI" id="CHEBI:58354"/>
        <dbReference type="ChEBI" id="CHEBI:143915"/>
        <dbReference type="ChEBI" id="CHEBI:157692"/>
    </reaction>
    <physiologicalReaction direction="left-to-right" evidence="11">
        <dbReference type="Rhea" id="RHEA:65757"/>
    </physiologicalReaction>
</comment>
<dbReference type="GO" id="GO:0009228">
    <property type="term" value="P:thiamine biosynthetic process"/>
    <property type="evidence" value="ECO:0007669"/>
    <property type="project" value="UniProtKB-KW"/>
</dbReference>
<evidence type="ECO:0000259" key="13">
    <source>
        <dbReference type="Pfam" id="PF09084"/>
    </source>
</evidence>
<reference evidence="14" key="1">
    <citation type="submission" date="2020-06" db="EMBL/GenBank/DDBJ databases">
        <title>Paenibacillus sp. nov., isolated from soil.</title>
        <authorList>
            <person name="Seo Y.L."/>
        </authorList>
    </citation>
    <scope>NUCLEOTIDE SEQUENCE [LARGE SCALE GENOMIC DNA]</scope>
    <source>
        <strain evidence="14">JW14</strain>
    </source>
</reference>
<evidence type="ECO:0000313" key="14">
    <source>
        <dbReference type="EMBL" id="NUU61840.1"/>
    </source>
</evidence>
<organism evidence="14 15">
    <name type="scientific">Paenibacillus agri</name>
    <dbReference type="NCBI Taxonomy" id="2744309"/>
    <lineage>
        <taxon>Bacteria</taxon>
        <taxon>Bacillati</taxon>
        <taxon>Bacillota</taxon>
        <taxon>Bacilli</taxon>
        <taxon>Bacillales</taxon>
        <taxon>Paenibacillaceae</taxon>
        <taxon>Paenibacillus</taxon>
    </lineage>
</organism>
<feature type="signal peptide" evidence="12">
    <location>
        <begin position="1"/>
        <end position="25"/>
    </location>
</feature>
<dbReference type="Pfam" id="PF09084">
    <property type="entry name" value="NMT1"/>
    <property type="match status" value="1"/>
</dbReference>
<keyword evidence="5" id="KW-0808">Transferase</keyword>
<dbReference type="Gene3D" id="3.40.190.10">
    <property type="entry name" value="Periplasmic binding protein-like II"/>
    <property type="match status" value="2"/>
</dbReference>
<comment type="caution">
    <text evidence="14">The sequence shown here is derived from an EMBL/GenBank/DDBJ whole genome shotgun (WGS) entry which is preliminary data.</text>
</comment>
<dbReference type="InterPro" id="IPR015168">
    <property type="entry name" value="SsuA/THI5"/>
</dbReference>
<name>A0A850EQ29_9BACL</name>
<evidence type="ECO:0000256" key="2">
    <source>
        <dbReference type="ARBA" id="ARBA00004948"/>
    </source>
</evidence>
<dbReference type="GO" id="GO:0016740">
    <property type="term" value="F:transferase activity"/>
    <property type="evidence" value="ECO:0007669"/>
    <property type="project" value="UniProtKB-KW"/>
</dbReference>
<evidence type="ECO:0000256" key="11">
    <source>
        <dbReference type="ARBA" id="ARBA00048179"/>
    </source>
</evidence>
<gene>
    <name evidence="14" type="ORF">HPT30_15960</name>
</gene>
<comment type="pathway">
    <text evidence="2">Cofactor biosynthesis; thiamine diphosphate biosynthesis.</text>
</comment>
<dbReference type="PANTHER" id="PTHR31528:SF1">
    <property type="entry name" value="4-AMINO-5-HYDROXYMETHYL-2-METHYLPYRIMIDINE PHOSPHATE SYNTHASE THI11-RELATED"/>
    <property type="match status" value="1"/>
</dbReference>
<evidence type="ECO:0000256" key="3">
    <source>
        <dbReference type="ARBA" id="ARBA00009406"/>
    </source>
</evidence>
<evidence type="ECO:0000256" key="5">
    <source>
        <dbReference type="ARBA" id="ARBA00022679"/>
    </source>
</evidence>
<evidence type="ECO:0000313" key="15">
    <source>
        <dbReference type="Proteomes" id="UP000564806"/>
    </source>
</evidence>
<feature type="domain" description="SsuA/THI5-like" evidence="13">
    <location>
        <begin position="89"/>
        <end position="292"/>
    </location>
</feature>
<dbReference type="InterPro" id="IPR027939">
    <property type="entry name" value="NMT1/THI5"/>
</dbReference>
<dbReference type="PROSITE" id="PS51257">
    <property type="entry name" value="PROKAR_LIPOPROTEIN"/>
    <property type="match status" value="1"/>
</dbReference>
<dbReference type="SUPFAM" id="SSF53850">
    <property type="entry name" value="Periplasmic binding protein-like II"/>
    <property type="match status" value="1"/>
</dbReference>
<evidence type="ECO:0000256" key="8">
    <source>
        <dbReference type="ARBA" id="ARBA00022977"/>
    </source>
</evidence>
<comment type="function">
    <text evidence="1">Responsible for the formation of the pyrimidine heterocycle in the thiamine biosynthesis pathway. Catalyzes the formation of hydroxymethylpyrimidine phosphate (HMP-P) from histidine and pyridoxal phosphate (PLP). The protein uses PLP and the active site histidine to form HMP-P, generating an inactive enzyme. The enzyme can only undergo a single turnover, which suggests it is a suicide enzyme.</text>
</comment>
<dbReference type="Proteomes" id="UP000564806">
    <property type="component" value="Unassembled WGS sequence"/>
</dbReference>
<accession>A0A850EQ29</accession>
<comment type="subunit">
    <text evidence="4">Homodimer.</text>
</comment>
<proteinExistence type="inferred from homology"/>
<evidence type="ECO:0000256" key="12">
    <source>
        <dbReference type="SAM" id="SignalP"/>
    </source>
</evidence>
<feature type="chain" id="PRO_5039364932" description="Thiamine pyrimidine synthase" evidence="12">
    <location>
        <begin position="26"/>
        <end position="380"/>
    </location>
</feature>
<dbReference type="PANTHER" id="PTHR31528">
    <property type="entry name" value="4-AMINO-5-HYDROXYMETHYL-2-METHYLPYRIMIDINE PHOSPHATE SYNTHASE THI11-RELATED"/>
    <property type="match status" value="1"/>
</dbReference>
<keyword evidence="8" id="KW-0784">Thiamine biosynthesis</keyword>
<keyword evidence="12" id="KW-0732">Signal</keyword>
<keyword evidence="6" id="KW-0479">Metal-binding</keyword>
<dbReference type="RefSeq" id="WP_175372337.1">
    <property type="nucleotide sequence ID" value="NZ_JABWCS010000211.1"/>
</dbReference>
<keyword evidence="15" id="KW-1185">Reference proteome</keyword>
<evidence type="ECO:0000256" key="9">
    <source>
        <dbReference type="ARBA" id="ARBA00023004"/>
    </source>
</evidence>
<protein>
    <recommendedName>
        <fullName evidence="10">Thiamine pyrimidine synthase</fullName>
    </recommendedName>
</protein>